<comment type="caution">
    <text evidence="1">The sequence shown here is derived from an EMBL/GenBank/DDBJ whole genome shotgun (WGS) entry which is preliminary data.</text>
</comment>
<name>A0AAV1ZTQ6_9ARAC</name>
<evidence type="ECO:0000313" key="1">
    <source>
        <dbReference type="EMBL" id="CAL1275213.1"/>
    </source>
</evidence>
<evidence type="ECO:0000313" key="2">
    <source>
        <dbReference type="Proteomes" id="UP001497382"/>
    </source>
</evidence>
<dbReference type="PANTHER" id="PTHR43861">
    <property type="entry name" value="TRANS-ACONITATE 2-METHYLTRANSFERASE-RELATED"/>
    <property type="match status" value="1"/>
</dbReference>
<dbReference type="Pfam" id="PF13489">
    <property type="entry name" value="Methyltransf_23"/>
    <property type="match status" value="1"/>
</dbReference>
<dbReference type="SUPFAM" id="SSF53335">
    <property type="entry name" value="S-adenosyl-L-methionine-dependent methyltransferases"/>
    <property type="match status" value="1"/>
</dbReference>
<dbReference type="CDD" id="cd02440">
    <property type="entry name" value="AdoMet_MTases"/>
    <property type="match status" value="1"/>
</dbReference>
<proteinExistence type="predicted"/>
<organism evidence="1 2">
    <name type="scientific">Larinioides sclopetarius</name>
    <dbReference type="NCBI Taxonomy" id="280406"/>
    <lineage>
        <taxon>Eukaryota</taxon>
        <taxon>Metazoa</taxon>
        <taxon>Ecdysozoa</taxon>
        <taxon>Arthropoda</taxon>
        <taxon>Chelicerata</taxon>
        <taxon>Arachnida</taxon>
        <taxon>Araneae</taxon>
        <taxon>Araneomorphae</taxon>
        <taxon>Entelegynae</taxon>
        <taxon>Araneoidea</taxon>
        <taxon>Araneidae</taxon>
        <taxon>Larinioides</taxon>
    </lineage>
</organism>
<dbReference type="EMBL" id="CAXIEN010000083">
    <property type="protein sequence ID" value="CAL1275213.1"/>
    <property type="molecule type" value="Genomic_DNA"/>
</dbReference>
<protein>
    <recommendedName>
        <fullName evidence="3">Methyltransferase domain-containing protein</fullName>
    </recommendedName>
</protein>
<gene>
    <name evidence="1" type="ORF">LARSCL_LOCUS7952</name>
</gene>
<dbReference type="InterPro" id="IPR029063">
    <property type="entry name" value="SAM-dependent_MTases_sf"/>
</dbReference>
<reference evidence="1 2" key="1">
    <citation type="submission" date="2024-04" db="EMBL/GenBank/DDBJ databases">
        <authorList>
            <person name="Rising A."/>
            <person name="Reimegard J."/>
            <person name="Sonavane S."/>
            <person name="Akerstrom W."/>
            <person name="Nylinder S."/>
            <person name="Hedman E."/>
            <person name="Kallberg Y."/>
        </authorList>
    </citation>
    <scope>NUCLEOTIDE SEQUENCE [LARGE SCALE GENOMIC DNA]</scope>
</reference>
<dbReference type="PANTHER" id="PTHR43861:SF1">
    <property type="entry name" value="TRANS-ACONITATE 2-METHYLTRANSFERASE"/>
    <property type="match status" value="1"/>
</dbReference>
<sequence length="258" mass="30574">MNPLWCDFNNAETKEFLTSLEWGHLSGELVMDVGCGEGNMSTKCILNLFPQIRKIIAIDIDPYCIQRSKIYHKHKKVEYRRADVTMMDELQRWKRQFSKIVCANCITFIEEQERAFMNMFHLLKPGGQAALFFTLKSESDDVYLEMNNKSKWTKYFQNLNSQMVQKLRKCDATYYQNVWEKIGFNVRFCKEQEADYVYGSDEEYKNGVRDSTFIESIPKELRREFVEESFSTFLNLHPRNEAGLLSFRYVMIKALLKK</sequence>
<evidence type="ECO:0008006" key="3">
    <source>
        <dbReference type="Google" id="ProtNLM"/>
    </source>
</evidence>
<dbReference type="Gene3D" id="3.40.50.150">
    <property type="entry name" value="Vaccinia Virus protein VP39"/>
    <property type="match status" value="1"/>
</dbReference>
<keyword evidence="2" id="KW-1185">Reference proteome</keyword>
<dbReference type="Proteomes" id="UP001497382">
    <property type="component" value="Unassembled WGS sequence"/>
</dbReference>
<accession>A0AAV1ZTQ6</accession>
<dbReference type="AlphaFoldDB" id="A0AAV1ZTQ6"/>